<keyword evidence="7" id="KW-1185">Reference proteome</keyword>
<feature type="transmembrane region" description="Helical" evidence="5">
    <location>
        <begin position="360"/>
        <end position="387"/>
    </location>
</feature>
<feature type="transmembrane region" description="Helical" evidence="5">
    <location>
        <begin position="176"/>
        <end position="195"/>
    </location>
</feature>
<dbReference type="AlphaFoldDB" id="A0A0R2LA07"/>
<feature type="transmembrane region" description="Helical" evidence="5">
    <location>
        <begin position="113"/>
        <end position="132"/>
    </location>
</feature>
<proteinExistence type="predicted"/>
<reference evidence="6 7" key="1">
    <citation type="journal article" date="2015" name="Genome Announc.">
        <title>Expanding the biotechnology potential of lactobacilli through comparative genomics of 213 strains and associated genera.</title>
        <authorList>
            <person name="Sun Z."/>
            <person name="Harris H.M."/>
            <person name="McCann A."/>
            <person name="Guo C."/>
            <person name="Argimon S."/>
            <person name="Zhang W."/>
            <person name="Yang X."/>
            <person name="Jeffery I.B."/>
            <person name="Cooney J.C."/>
            <person name="Kagawa T.F."/>
            <person name="Liu W."/>
            <person name="Song Y."/>
            <person name="Salvetti E."/>
            <person name="Wrobel A."/>
            <person name="Rasinkangas P."/>
            <person name="Parkhill J."/>
            <person name="Rea M.C."/>
            <person name="O'Sullivan O."/>
            <person name="Ritari J."/>
            <person name="Douillard F.P."/>
            <person name="Paul Ross R."/>
            <person name="Yang R."/>
            <person name="Briner A.E."/>
            <person name="Felis G.E."/>
            <person name="de Vos W.M."/>
            <person name="Barrangou R."/>
            <person name="Klaenhammer T.R."/>
            <person name="Caufield P.W."/>
            <person name="Cui Y."/>
            <person name="Zhang H."/>
            <person name="O'Toole P.W."/>
        </authorList>
    </citation>
    <scope>NUCLEOTIDE SEQUENCE [LARGE SCALE GENOMIC DNA]</scope>
    <source>
        <strain evidence="6 7">DSM 24716</strain>
    </source>
</reference>
<keyword evidence="3 5" id="KW-1133">Transmembrane helix</keyword>
<dbReference type="OrthoDB" id="2729535at2"/>
<feature type="transmembrane region" description="Helical" evidence="5">
    <location>
        <begin position="215"/>
        <end position="236"/>
    </location>
</feature>
<feature type="transmembrane region" description="Helical" evidence="5">
    <location>
        <begin position="248"/>
        <end position="268"/>
    </location>
</feature>
<dbReference type="EMBL" id="JQCF01000019">
    <property type="protein sequence ID" value="KRN98681.1"/>
    <property type="molecule type" value="Genomic_DNA"/>
</dbReference>
<dbReference type="InterPro" id="IPR001807">
    <property type="entry name" value="ClC"/>
</dbReference>
<dbReference type="RefSeq" id="WP_057881207.1">
    <property type="nucleotide sequence ID" value="NZ_JQCF01000019.1"/>
</dbReference>
<evidence type="ECO:0000313" key="6">
    <source>
        <dbReference type="EMBL" id="KRN98681.1"/>
    </source>
</evidence>
<feature type="transmembrane region" description="Helical" evidence="5">
    <location>
        <begin position="90"/>
        <end position="107"/>
    </location>
</feature>
<dbReference type="PATRIC" id="fig|993692.3.peg.876"/>
<dbReference type="GO" id="GO:0016020">
    <property type="term" value="C:membrane"/>
    <property type="evidence" value="ECO:0007669"/>
    <property type="project" value="UniProtKB-SubCell"/>
</dbReference>
<dbReference type="Gene3D" id="1.10.3080.10">
    <property type="entry name" value="Clc chloride channel"/>
    <property type="match status" value="1"/>
</dbReference>
<evidence type="ECO:0000256" key="4">
    <source>
        <dbReference type="ARBA" id="ARBA00023136"/>
    </source>
</evidence>
<dbReference type="SUPFAM" id="SSF81340">
    <property type="entry name" value="Clc chloride channel"/>
    <property type="match status" value="1"/>
</dbReference>
<evidence type="ECO:0000256" key="3">
    <source>
        <dbReference type="ARBA" id="ARBA00022989"/>
    </source>
</evidence>
<dbReference type="STRING" id="993692.IV57_GL000866"/>
<protein>
    <recommendedName>
        <fullName evidence="8">Chloride channel protein</fullName>
    </recommendedName>
</protein>
<dbReference type="InterPro" id="IPR014743">
    <property type="entry name" value="Cl-channel_core"/>
</dbReference>
<gene>
    <name evidence="6" type="ORF">IV57_GL000866</name>
</gene>
<evidence type="ECO:0000256" key="1">
    <source>
        <dbReference type="ARBA" id="ARBA00004141"/>
    </source>
</evidence>
<evidence type="ECO:0000313" key="7">
    <source>
        <dbReference type="Proteomes" id="UP000051006"/>
    </source>
</evidence>
<accession>A0A0R2LA07</accession>
<evidence type="ECO:0000256" key="5">
    <source>
        <dbReference type="SAM" id="Phobius"/>
    </source>
</evidence>
<dbReference type="GO" id="GO:0015108">
    <property type="term" value="F:chloride transmembrane transporter activity"/>
    <property type="evidence" value="ECO:0007669"/>
    <property type="project" value="InterPro"/>
</dbReference>
<comment type="subcellular location">
    <subcellularLocation>
        <location evidence="1">Membrane</location>
        <topology evidence="1">Multi-pass membrane protein</topology>
    </subcellularLocation>
</comment>
<feature type="transmembrane region" description="Helical" evidence="5">
    <location>
        <begin position="7"/>
        <end position="29"/>
    </location>
</feature>
<name>A0A0R2LA07_9LACO</name>
<comment type="caution">
    <text evidence="6">The sequence shown here is derived from an EMBL/GenBank/DDBJ whole genome shotgun (WGS) entry which is preliminary data.</text>
</comment>
<feature type="transmembrane region" description="Helical" evidence="5">
    <location>
        <begin position="44"/>
        <end position="62"/>
    </location>
</feature>
<feature type="transmembrane region" description="Helical" evidence="5">
    <location>
        <begin position="330"/>
        <end position="354"/>
    </location>
</feature>
<dbReference type="Proteomes" id="UP000051006">
    <property type="component" value="Unassembled WGS sequence"/>
</dbReference>
<evidence type="ECO:0000256" key="2">
    <source>
        <dbReference type="ARBA" id="ARBA00022692"/>
    </source>
</evidence>
<evidence type="ECO:0008006" key="8">
    <source>
        <dbReference type="Google" id="ProtNLM"/>
    </source>
</evidence>
<dbReference type="Pfam" id="PF00654">
    <property type="entry name" value="Voltage_CLC"/>
    <property type="match status" value="1"/>
</dbReference>
<organism evidence="6 7">
    <name type="scientific">Companilactobacillus kimchiensis</name>
    <dbReference type="NCBI Taxonomy" id="993692"/>
    <lineage>
        <taxon>Bacteria</taxon>
        <taxon>Bacillati</taxon>
        <taxon>Bacillota</taxon>
        <taxon>Bacilli</taxon>
        <taxon>Lactobacillales</taxon>
        <taxon>Lactobacillaceae</taxon>
        <taxon>Companilactobacillus</taxon>
    </lineage>
</organism>
<keyword evidence="4 5" id="KW-0472">Membrane</keyword>
<sequence>MVTIKDIILIVYGLFLSAVIGLIAAAFLITEGFFSDIVWVSNNQILQIILIIIGSGILYYLLKRWPSLPKTAHDSITELKQNQTINYQDVFLNLLITLVILTFGAGVGPEAALLSAIISLSIWQADNLRYLYFQYDVLKQLPFHKALGRLLNPFRYRQKYDDSIAPKMPQILRKKILYAVFTINGIWAFALLLRQTDQPSFILKLGQSHWQLTQLWLLPVLMIAGYIFAILCKVCYNFFYRIFHRWQLSLLQKVILGAVGIILVSYLAPDLLFSGQHSLHLLIGSWSHKSAGFLTVMALLKLVFLAWCLNLNWRGGDIFPITFAAMTEGFAAASLLPNYDALFVTAIIATTIMSELASPIVAGIFLLFFFPIILSPVIIVIAVLMFLKNKYLPKLNVKLD</sequence>
<feature type="transmembrane region" description="Helical" evidence="5">
    <location>
        <begin position="288"/>
        <end position="309"/>
    </location>
</feature>
<keyword evidence="2 5" id="KW-0812">Transmembrane</keyword>